<evidence type="ECO:0000256" key="1">
    <source>
        <dbReference type="ARBA" id="ARBA00023125"/>
    </source>
</evidence>
<gene>
    <name evidence="5" type="ORF">SAMN02982931_01558</name>
</gene>
<dbReference type="Pfam" id="PF00440">
    <property type="entry name" value="TetR_N"/>
    <property type="match status" value="1"/>
</dbReference>
<evidence type="ECO:0000256" key="2">
    <source>
        <dbReference type="PROSITE-ProRule" id="PRU00335"/>
    </source>
</evidence>
<keyword evidence="6" id="KW-1185">Reference proteome</keyword>
<dbReference type="InterPro" id="IPR036271">
    <property type="entry name" value="Tet_transcr_reg_TetR-rel_C_sf"/>
</dbReference>
<sequence>MVERRRKSLKQATDDTPARRKTPQRARNPELTKRDILIAAREEFCEYGLDGARVDRIATRAAANKRLLYHYFGNKEALYEAVLLEGYREIRLGEQKLHLGELAPVEAMRKLVGFTFDHFRDNPWFIRLLSTENILRAEYVKKIGEMPGLHSPIVAQLRAVLAEGQRQGVFRKGVDPVHLYISVAGLIYFYFSNVHTLSVVFKVPLASKKEMAARRAHAEEVILGYLRA</sequence>
<organism evidence="5 6">
    <name type="scientific">Bauldia litoralis</name>
    <dbReference type="NCBI Taxonomy" id="665467"/>
    <lineage>
        <taxon>Bacteria</taxon>
        <taxon>Pseudomonadati</taxon>
        <taxon>Pseudomonadota</taxon>
        <taxon>Alphaproteobacteria</taxon>
        <taxon>Hyphomicrobiales</taxon>
        <taxon>Kaistiaceae</taxon>
        <taxon>Bauldia</taxon>
    </lineage>
</organism>
<feature type="region of interest" description="Disordered" evidence="3">
    <location>
        <begin position="1"/>
        <end position="27"/>
    </location>
</feature>
<proteinExistence type="predicted"/>
<evidence type="ECO:0000313" key="6">
    <source>
        <dbReference type="Proteomes" id="UP000199071"/>
    </source>
</evidence>
<accession>A0A1G6BKG8</accession>
<evidence type="ECO:0000313" key="5">
    <source>
        <dbReference type="EMBL" id="SDB21078.1"/>
    </source>
</evidence>
<dbReference type="EMBL" id="FMXQ01000003">
    <property type="protein sequence ID" value="SDB21078.1"/>
    <property type="molecule type" value="Genomic_DNA"/>
</dbReference>
<dbReference type="InterPro" id="IPR009057">
    <property type="entry name" value="Homeodomain-like_sf"/>
</dbReference>
<keyword evidence="1 2" id="KW-0238">DNA-binding</keyword>
<dbReference type="PANTHER" id="PTHR30328">
    <property type="entry name" value="TRANSCRIPTIONAL REPRESSOR"/>
    <property type="match status" value="1"/>
</dbReference>
<name>A0A1G6BKG8_9HYPH</name>
<dbReference type="InterPro" id="IPR001647">
    <property type="entry name" value="HTH_TetR"/>
</dbReference>
<dbReference type="AlphaFoldDB" id="A0A1G6BKG8"/>
<dbReference type="STRING" id="665467.SAMN02982931_01558"/>
<dbReference type="InterPro" id="IPR050109">
    <property type="entry name" value="HTH-type_TetR-like_transc_reg"/>
</dbReference>
<dbReference type="Proteomes" id="UP000199071">
    <property type="component" value="Unassembled WGS sequence"/>
</dbReference>
<evidence type="ECO:0000259" key="4">
    <source>
        <dbReference type="PROSITE" id="PS50977"/>
    </source>
</evidence>
<dbReference type="SUPFAM" id="SSF46689">
    <property type="entry name" value="Homeodomain-like"/>
    <property type="match status" value="1"/>
</dbReference>
<protein>
    <submittedName>
        <fullName evidence="5">Transcriptional regulator, TetR family</fullName>
    </submittedName>
</protein>
<dbReference type="RefSeq" id="WP_244521184.1">
    <property type="nucleotide sequence ID" value="NZ_FMXQ01000003.1"/>
</dbReference>
<dbReference type="Gene3D" id="1.10.357.10">
    <property type="entry name" value="Tetracycline Repressor, domain 2"/>
    <property type="match status" value="1"/>
</dbReference>
<dbReference type="InterPro" id="IPR041474">
    <property type="entry name" value="NicS_C"/>
</dbReference>
<feature type="domain" description="HTH tetR-type" evidence="4">
    <location>
        <begin position="30"/>
        <end position="90"/>
    </location>
</feature>
<dbReference type="PROSITE" id="PS50977">
    <property type="entry name" value="HTH_TETR_2"/>
    <property type="match status" value="1"/>
</dbReference>
<dbReference type="PANTHER" id="PTHR30328:SF54">
    <property type="entry name" value="HTH-TYPE TRANSCRIPTIONAL REPRESSOR SCO4008"/>
    <property type="match status" value="1"/>
</dbReference>
<dbReference type="SUPFAM" id="SSF48498">
    <property type="entry name" value="Tetracyclin repressor-like, C-terminal domain"/>
    <property type="match status" value="1"/>
</dbReference>
<dbReference type="PRINTS" id="PR00455">
    <property type="entry name" value="HTHTETR"/>
</dbReference>
<evidence type="ECO:0000256" key="3">
    <source>
        <dbReference type="SAM" id="MobiDB-lite"/>
    </source>
</evidence>
<dbReference type="Pfam" id="PF17938">
    <property type="entry name" value="TetR_C_29"/>
    <property type="match status" value="1"/>
</dbReference>
<feature type="DNA-binding region" description="H-T-H motif" evidence="2">
    <location>
        <begin position="53"/>
        <end position="72"/>
    </location>
</feature>
<dbReference type="GO" id="GO:0003677">
    <property type="term" value="F:DNA binding"/>
    <property type="evidence" value="ECO:0007669"/>
    <property type="project" value="UniProtKB-UniRule"/>
</dbReference>
<reference evidence="5 6" key="1">
    <citation type="submission" date="2016-10" db="EMBL/GenBank/DDBJ databases">
        <authorList>
            <person name="de Groot N.N."/>
        </authorList>
    </citation>
    <scope>NUCLEOTIDE SEQUENCE [LARGE SCALE GENOMIC DNA]</scope>
    <source>
        <strain evidence="5 6">ATCC 35022</strain>
    </source>
</reference>